<gene>
    <name evidence="7" type="ORF">GSOID_T00015060001</name>
</gene>
<dbReference type="GO" id="GO:0016887">
    <property type="term" value="F:ATP hydrolysis activity"/>
    <property type="evidence" value="ECO:0007669"/>
    <property type="project" value="InterPro"/>
</dbReference>
<dbReference type="Proteomes" id="UP000001307">
    <property type="component" value="Unassembled WGS sequence"/>
</dbReference>
<evidence type="ECO:0000313" key="7">
    <source>
        <dbReference type="EMBL" id="CBY23132.1"/>
    </source>
</evidence>
<dbReference type="AlphaFoldDB" id="E4X034"/>
<dbReference type="EMBL" id="FN653020">
    <property type="protein sequence ID" value="CBY23132.1"/>
    <property type="molecule type" value="Genomic_DNA"/>
</dbReference>
<sequence length="407" mass="46042">MNRVKCKEGIEAILKLSSCGIVPPPLPPAIYVSGSAGCGKTFLLKQILAEIGVDVAFVKANEIYSPRLFYEAFVHGIHQATGSSAKLPVIGDNPASMFYAVEELLAAHHRPVFVMIERADLFLKNQQDASTALTQHEKFVKDHRLCVIFESRVAFHSVIYPKSSVTPVIFAVPEYSQQEVETILRKERPADISDVLFHNFIQAIMGYFYLSTHDLRLLKYVVKEQLPVYAQPVLDGSVSETSAILLWRKIEPIFRAARASLFLKSSEEEENRIIDLPFFSKHLLIASYLASFNPPKTDKRYFLKNAGKLKKKRSFRGPEVKQRLIGPLQFSMDRLIAIFESITETEDRSISILSQLRTLVRLKLITIASSDTQILQPKLKCNCSEDFITKIAHSVRFELASYLFDNV</sequence>
<keyword evidence="3" id="KW-0539">Nucleus</keyword>
<keyword evidence="8" id="KW-1185">Reference proteome</keyword>
<feature type="domain" description="ORC1/DEAH AAA+ ATPase" evidence="4">
    <location>
        <begin position="29"/>
        <end position="148"/>
    </location>
</feature>
<dbReference type="PANTHER" id="PTHR12705">
    <property type="entry name" value="ORIGIN RECOGNITION COMPLEX SUBUNIT 5"/>
    <property type="match status" value="1"/>
</dbReference>
<dbReference type="Pfam" id="PF14630">
    <property type="entry name" value="ORC5_C"/>
    <property type="match status" value="1"/>
</dbReference>
<dbReference type="InterPro" id="IPR027417">
    <property type="entry name" value="P-loop_NTPase"/>
</dbReference>
<dbReference type="Pfam" id="PF13401">
    <property type="entry name" value="AAA_22"/>
    <property type="match status" value="1"/>
</dbReference>
<comment type="subcellular location">
    <subcellularLocation>
        <location evidence="1">Nucleus</location>
    </subcellularLocation>
</comment>
<dbReference type="GO" id="GO:0005664">
    <property type="term" value="C:nuclear origin of replication recognition complex"/>
    <property type="evidence" value="ECO:0007669"/>
    <property type="project" value="TreeGrafter"/>
</dbReference>
<feature type="domain" description="Origin recognition complex subunit 5 C-terminal" evidence="5">
    <location>
        <begin position="276"/>
        <end position="403"/>
    </location>
</feature>
<proteinExistence type="predicted"/>
<evidence type="ECO:0000259" key="4">
    <source>
        <dbReference type="Pfam" id="PF13401"/>
    </source>
</evidence>
<dbReference type="GO" id="GO:0006270">
    <property type="term" value="P:DNA replication initiation"/>
    <property type="evidence" value="ECO:0007669"/>
    <property type="project" value="TreeGrafter"/>
</dbReference>
<evidence type="ECO:0000256" key="2">
    <source>
        <dbReference type="ARBA" id="ARBA00022705"/>
    </source>
</evidence>
<keyword evidence="2" id="KW-0235">DNA replication</keyword>
<accession>E4X034</accession>
<dbReference type="InterPro" id="IPR047088">
    <property type="entry name" value="ORC5_C"/>
</dbReference>
<dbReference type="InParanoid" id="E4X034"/>
<dbReference type="GO" id="GO:0003688">
    <property type="term" value="F:DNA replication origin binding"/>
    <property type="evidence" value="ECO:0007669"/>
    <property type="project" value="TreeGrafter"/>
</dbReference>
<organism evidence="7">
    <name type="scientific">Oikopleura dioica</name>
    <name type="common">Tunicate</name>
    <dbReference type="NCBI Taxonomy" id="34765"/>
    <lineage>
        <taxon>Eukaryota</taxon>
        <taxon>Metazoa</taxon>
        <taxon>Chordata</taxon>
        <taxon>Tunicata</taxon>
        <taxon>Appendicularia</taxon>
        <taxon>Copelata</taxon>
        <taxon>Oikopleuridae</taxon>
        <taxon>Oikopleura</taxon>
    </lineage>
</organism>
<dbReference type="Gene3D" id="3.40.50.300">
    <property type="entry name" value="P-loop containing nucleotide triphosphate hydrolases"/>
    <property type="match status" value="1"/>
</dbReference>
<dbReference type="InterPro" id="IPR048866">
    <property type="entry name" value="ORC5_lid"/>
</dbReference>
<dbReference type="PANTHER" id="PTHR12705:SF0">
    <property type="entry name" value="ORIGIN RECOGNITION COMPLEX SUBUNIT 5"/>
    <property type="match status" value="1"/>
</dbReference>
<dbReference type="OrthoDB" id="365981at2759"/>
<evidence type="ECO:0000259" key="6">
    <source>
        <dbReference type="Pfam" id="PF21639"/>
    </source>
</evidence>
<dbReference type="InterPro" id="IPR020796">
    <property type="entry name" value="ORC5"/>
</dbReference>
<evidence type="ECO:0000256" key="1">
    <source>
        <dbReference type="ARBA" id="ARBA00004123"/>
    </source>
</evidence>
<dbReference type="FunCoup" id="E4X034">
    <property type="interactions" value="948"/>
</dbReference>
<dbReference type="Pfam" id="PF21639">
    <property type="entry name" value="ORC5_lid"/>
    <property type="match status" value="1"/>
</dbReference>
<name>E4X034_OIKDI</name>
<dbReference type="InterPro" id="IPR049945">
    <property type="entry name" value="AAA_22"/>
</dbReference>
<evidence type="ECO:0000313" key="8">
    <source>
        <dbReference type="Proteomes" id="UP000001307"/>
    </source>
</evidence>
<evidence type="ECO:0000256" key="3">
    <source>
        <dbReference type="ARBA" id="ARBA00023242"/>
    </source>
</evidence>
<feature type="domain" description="ORC5 lid" evidence="6">
    <location>
        <begin position="197"/>
        <end position="254"/>
    </location>
</feature>
<protein>
    <submittedName>
        <fullName evidence="7">Uncharacterized protein</fullName>
    </submittedName>
</protein>
<dbReference type="SUPFAM" id="SSF52540">
    <property type="entry name" value="P-loop containing nucleoside triphosphate hydrolases"/>
    <property type="match status" value="1"/>
</dbReference>
<evidence type="ECO:0000259" key="5">
    <source>
        <dbReference type="Pfam" id="PF14630"/>
    </source>
</evidence>
<reference evidence="7" key="1">
    <citation type="journal article" date="2010" name="Science">
        <title>Plasticity of animal genome architecture unmasked by rapid evolution of a pelagic tunicate.</title>
        <authorList>
            <person name="Denoeud F."/>
            <person name="Henriet S."/>
            <person name="Mungpakdee S."/>
            <person name="Aury J.M."/>
            <person name="Da Silva C."/>
            <person name="Brinkmann H."/>
            <person name="Mikhaleva J."/>
            <person name="Olsen L.C."/>
            <person name="Jubin C."/>
            <person name="Canestro C."/>
            <person name="Bouquet J.M."/>
            <person name="Danks G."/>
            <person name="Poulain J."/>
            <person name="Campsteijn C."/>
            <person name="Adamski M."/>
            <person name="Cross I."/>
            <person name="Yadetie F."/>
            <person name="Muffato M."/>
            <person name="Louis A."/>
            <person name="Butcher S."/>
            <person name="Tsagkogeorga G."/>
            <person name="Konrad A."/>
            <person name="Singh S."/>
            <person name="Jensen M.F."/>
            <person name="Cong E.H."/>
            <person name="Eikeseth-Otteraa H."/>
            <person name="Noel B."/>
            <person name="Anthouard V."/>
            <person name="Porcel B.M."/>
            <person name="Kachouri-Lafond R."/>
            <person name="Nishino A."/>
            <person name="Ugolini M."/>
            <person name="Chourrout P."/>
            <person name="Nishida H."/>
            <person name="Aasland R."/>
            <person name="Huzurbazar S."/>
            <person name="Westhof E."/>
            <person name="Delsuc F."/>
            <person name="Lehrach H."/>
            <person name="Reinhardt R."/>
            <person name="Weissenbach J."/>
            <person name="Roy S.W."/>
            <person name="Artiguenave F."/>
            <person name="Postlethwait J.H."/>
            <person name="Manak J.R."/>
            <person name="Thompson E.M."/>
            <person name="Jaillon O."/>
            <person name="Du Pasquier L."/>
            <person name="Boudinot P."/>
            <person name="Liberles D.A."/>
            <person name="Volff J.N."/>
            <person name="Philippe H."/>
            <person name="Lenhard B."/>
            <person name="Roest Crollius H."/>
            <person name="Wincker P."/>
            <person name="Chourrout D."/>
        </authorList>
    </citation>
    <scope>NUCLEOTIDE SEQUENCE [LARGE SCALE GENOMIC DNA]</scope>
</reference>